<sequence>MAKVVTLGTDAAGQSQGRHSGQRKGRHSGHGFSQLKAKSSLKPWPRPLLWVQIQPGEVMAVTLAMDATRVLGQMNMAKLELSYQTLPSSSIALQFLLGLIGKKAVFLQGWEGISVASWFLLTSTFQDERQLVDSRRREPSGPSQTARSRVSVDMAPWFWKGYNWGH</sequence>
<feature type="region of interest" description="Disordered" evidence="1">
    <location>
        <begin position="1"/>
        <end position="39"/>
    </location>
</feature>
<protein>
    <submittedName>
        <fullName evidence="2">Uncharacterized protein</fullName>
    </submittedName>
</protein>
<evidence type="ECO:0000256" key="1">
    <source>
        <dbReference type="SAM" id="MobiDB-lite"/>
    </source>
</evidence>
<gene>
    <name evidence="2" type="ORF">Pyn_36329</name>
</gene>
<name>A0A314YN46_PRUYE</name>
<evidence type="ECO:0000313" key="2">
    <source>
        <dbReference type="EMBL" id="PQQ06134.1"/>
    </source>
</evidence>
<reference evidence="2 3" key="1">
    <citation type="submission" date="2018-02" db="EMBL/GenBank/DDBJ databases">
        <title>Draft genome of wild Prunus yedoensis var. nudiflora.</title>
        <authorList>
            <person name="Baek S."/>
            <person name="Kim J.-H."/>
            <person name="Choi K."/>
            <person name="Kim G.-B."/>
            <person name="Cho A."/>
            <person name="Jang H."/>
            <person name="Shin C.-H."/>
            <person name="Yu H.-J."/>
            <person name="Mun J.-H."/>
        </authorList>
    </citation>
    <scope>NUCLEOTIDE SEQUENCE [LARGE SCALE GENOMIC DNA]</scope>
    <source>
        <strain evidence="3">cv. Jeju island</strain>
        <tissue evidence="2">Leaf</tissue>
    </source>
</reference>
<dbReference type="AlphaFoldDB" id="A0A314YN46"/>
<accession>A0A314YN46</accession>
<comment type="caution">
    <text evidence="2">The sequence shown here is derived from an EMBL/GenBank/DDBJ whole genome shotgun (WGS) entry which is preliminary data.</text>
</comment>
<feature type="compositionally biased region" description="Basic residues" evidence="1">
    <location>
        <begin position="20"/>
        <end position="29"/>
    </location>
</feature>
<proteinExistence type="predicted"/>
<organism evidence="2 3">
    <name type="scientific">Prunus yedoensis var. nudiflora</name>
    <dbReference type="NCBI Taxonomy" id="2094558"/>
    <lineage>
        <taxon>Eukaryota</taxon>
        <taxon>Viridiplantae</taxon>
        <taxon>Streptophyta</taxon>
        <taxon>Embryophyta</taxon>
        <taxon>Tracheophyta</taxon>
        <taxon>Spermatophyta</taxon>
        <taxon>Magnoliopsida</taxon>
        <taxon>eudicotyledons</taxon>
        <taxon>Gunneridae</taxon>
        <taxon>Pentapetalae</taxon>
        <taxon>rosids</taxon>
        <taxon>fabids</taxon>
        <taxon>Rosales</taxon>
        <taxon>Rosaceae</taxon>
        <taxon>Amygdaloideae</taxon>
        <taxon>Amygdaleae</taxon>
        <taxon>Prunus</taxon>
    </lineage>
</organism>
<dbReference type="EMBL" id="PJQY01001002">
    <property type="protein sequence ID" value="PQQ06134.1"/>
    <property type="molecule type" value="Genomic_DNA"/>
</dbReference>
<keyword evidence="3" id="KW-1185">Reference proteome</keyword>
<dbReference type="Proteomes" id="UP000250321">
    <property type="component" value="Unassembled WGS sequence"/>
</dbReference>
<evidence type="ECO:0000313" key="3">
    <source>
        <dbReference type="Proteomes" id="UP000250321"/>
    </source>
</evidence>